<organism evidence="1 2">
    <name type="scientific">Rhabditophanes sp. KR3021</name>
    <dbReference type="NCBI Taxonomy" id="114890"/>
    <lineage>
        <taxon>Eukaryota</taxon>
        <taxon>Metazoa</taxon>
        <taxon>Ecdysozoa</taxon>
        <taxon>Nematoda</taxon>
        <taxon>Chromadorea</taxon>
        <taxon>Rhabditida</taxon>
        <taxon>Tylenchina</taxon>
        <taxon>Panagrolaimomorpha</taxon>
        <taxon>Strongyloidoidea</taxon>
        <taxon>Alloionematidae</taxon>
        <taxon>Rhabditophanes</taxon>
    </lineage>
</organism>
<proteinExistence type="predicted"/>
<evidence type="ECO:0000313" key="1">
    <source>
        <dbReference type="Proteomes" id="UP000095286"/>
    </source>
</evidence>
<reference evidence="2" key="1">
    <citation type="submission" date="2016-11" db="UniProtKB">
        <authorList>
            <consortium name="WormBaseParasite"/>
        </authorList>
    </citation>
    <scope>IDENTIFICATION</scope>
    <source>
        <strain evidence="2">KR3021</strain>
    </source>
</reference>
<name>A0AC35UEF9_9BILA</name>
<dbReference type="Proteomes" id="UP000095286">
    <property type="component" value="Unplaced"/>
</dbReference>
<dbReference type="WBParaSite" id="RSKR_0001102200.1">
    <property type="protein sequence ID" value="RSKR_0001102200.1"/>
    <property type="gene ID" value="RSKR_0001102200"/>
</dbReference>
<accession>A0AC35UEF9</accession>
<evidence type="ECO:0000313" key="2">
    <source>
        <dbReference type="WBParaSite" id="RSKR_0001102200.1"/>
    </source>
</evidence>
<protein>
    <submittedName>
        <fullName evidence="2">RNA helicase</fullName>
    </submittedName>
</protein>
<sequence length="600" mass="66988">MGKSKKGEPQEIIPPVGEGVVKKAKKRRVMFAPDLDCKLKSFDAKEEEEKPKTFKDFYLEERLLKAIAKLGWKQPTSVQESVIPLILEDKNVLARARTGTGKTAAFLLPIIQKIVQSTATEAQKGALAVIIVPTKELASQIFNLCGKLTTTFPFLESVNLAELNDAKQKASLENDYSIIVSTPSRLVAALDQKASLLENVKHVVLDEADLLFSFGYEDDMKKLKKKLPARYGTIMTSATITDDLSDLKTLFVVGPIVSIKLKEGLLPSVEQLTQYQINSSTEEEKYAVLLSMLRLKLMVGKAIFFVGDVDQCYKLQLFLQCFKIRTCVLNPEMPANNRSASIQAFNEGKFNYIIATDCNDVDEGVVSDLVDKKKKRRAGQTMAKHDNESGVARGIDFHHVSNVINFNCPGDLSVYVHRVGRTARGFNKGTSITFVLPEEEDSFIQIRNDVNEAMGAKVILPYEVRMVDLDTFLLRSREALSGCTRGVIRETRLSEIKKEILKSKKLEGYFTTHTADKSMIEQDKSLRKVRVQTETLHAITDYMVPAALRGMDLNPVTYKSGKGGQHKKKSSAISGLFKKDKKKGNLKKFGKKSKVDPLDF</sequence>